<protein>
    <submittedName>
        <fullName evidence="1">Uncharacterized protein</fullName>
    </submittedName>
</protein>
<dbReference type="HOGENOM" id="CLU_3277980_0_0_0"/>
<evidence type="ECO:0000313" key="1">
    <source>
        <dbReference type="EMBL" id="ACM06843.1"/>
    </source>
</evidence>
<proteinExistence type="predicted"/>
<evidence type="ECO:0000313" key="2">
    <source>
        <dbReference type="Proteomes" id="UP000000447"/>
    </source>
</evidence>
<dbReference type="AlphaFoldDB" id="B9L578"/>
<keyword evidence="1" id="KW-0614">Plasmid</keyword>
<accession>B9L578</accession>
<name>B9L578_THERP</name>
<dbReference type="Proteomes" id="UP000000447">
    <property type="component" value="Plasmid unnamed"/>
</dbReference>
<geneLocation type="plasmid" evidence="2">
    <name>Tros</name>
</geneLocation>
<gene>
    <name evidence="1" type="ordered locus">trd_A0005</name>
</gene>
<dbReference type="KEGG" id="tro:trd_A0005"/>
<reference evidence="1 2" key="1">
    <citation type="journal article" date="2009" name="PLoS ONE">
        <title>Complete genome sequence of the aerobic CO-oxidizing thermophile Thermomicrobium roseum.</title>
        <authorList>
            <person name="Wu D."/>
            <person name="Raymond J."/>
            <person name="Wu M."/>
            <person name="Chatterji S."/>
            <person name="Ren Q."/>
            <person name="Graham J.E."/>
            <person name="Bryant D.A."/>
            <person name="Robb F."/>
            <person name="Colman A."/>
            <person name="Tallon L.J."/>
            <person name="Badger J.H."/>
            <person name="Madupu R."/>
            <person name="Ward N.L."/>
            <person name="Eisen J.A."/>
        </authorList>
    </citation>
    <scope>NUCLEOTIDE SEQUENCE [LARGE SCALE GENOMIC DNA]</scope>
    <source>
        <strain evidence="2">ATCC 27502 / DSM 5159 / P-2</strain>
        <plasmid evidence="1">unnamed</plasmid>
    </source>
</reference>
<dbReference type="EMBL" id="CP001276">
    <property type="protein sequence ID" value="ACM06843.1"/>
    <property type="molecule type" value="Genomic_DNA"/>
</dbReference>
<organism evidence="1 2">
    <name type="scientific">Thermomicrobium roseum (strain ATCC 27502 / DSM 5159 / P-2)</name>
    <dbReference type="NCBI Taxonomy" id="309801"/>
    <lineage>
        <taxon>Bacteria</taxon>
        <taxon>Pseudomonadati</taxon>
        <taxon>Thermomicrobiota</taxon>
        <taxon>Thermomicrobia</taxon>
        <taxon>Thermomicrobiales</taxon>
        <taxon>Thermomicrobiaceae</taxon>
        <taxon>Thermomicrobium</taxon>
    </lineage>
</organism>
<sequence>MRDDRPWLPIQAGGDMGAPLPLCESSRHAVRARSATRVLLR</sequence>
<keyword evidence="2" id="KW-1185">Reference proteome</keyword>